<dbReference type="Gene3D" id="3.40.50.300">
    <property type="entry name" value="P-loop containing nucleotide triphosphate hydrolases"/>
    <property type="match status" value="1"/>
</dbReference>
<evidence type="ECO:0000313" key="6">
    <source>
        <dbReference type="Proteomes" id="UP000030491"/>
    </source>
</evidence>
<protein>
    <submittedName>
        <fullName evidence="5">ABC transporter</fullName>
    </submittedName>
</protein>
<dbReference type="PROSITE" id="PS50893">
    <property type="entry name" value="ABC_TRANSPORTER_2"/>
    <property type="match status" value="1"/>
</dbReference>
<dbReference type="CDD" id="cd03267">
    <property type="entry name" value="ABC_NatA_like"/>
    <property type="match status" value="1"/>
</dbReference>
<feature type="domain" description="ABC transporter" evidence="4">
    <location>
        <begin position="6"/>
        <end position="259"/>
    </location>
</feature>
<evidence type="ECO:0000259" key="4">
    <source>
        <dbReference type="PROSITE" id="PS50893"/>
    </source>
</evidence>
<dbReference type="SMART" id="SM00382">
    <property type="entry name" value="AAA"/>
    <property type="match status" value="1"/>
</dbReference>
<dbReference type="InterPro" id="IPR003593">
    <property type="entry name" value="AAA+_ATPase"/>
</dbReference>
<dbReference type="GO" id="GO:0005524">
    <property type="term" value="F:ATP binding"/>
    <property type="evidence" value="ECO:0007669"/>
    <property type="project" value="UniProtKB-KW"/>
</dbReference>
<dbReference type="GO" id="GO:0016887">
    <property type="term" value="F:ATP hydrolysis activity"/>
    <property type="evidence" value="ECO:0007669"/>
    <property type="project" value="InterPro"/>
</dbReference>
<gene>
    <name evidence="5" type="ORF">EU93_1666</name>
</gene>
<reference evidence="6" key="1">
    <citation type="journal article" date="2014" name="Sci. Data">
        <title>Genomes of diverse isolates of the marine cyanobacterium Prochlorococcus.</title>
        <authorList>
            <person name="Biller S."/>
            <person name="Berube P."/>
            <person name="Thompson J."/>
            <person name="Kelly L."/>
            <person name="Roggensack S."/>
            <person name="Awad L."/>
            <person name="Roache-Johnson K."/>
            <person name="Ding H."/>
            <person name="Giovannoni S.J."/>
            <person name="Moore L.R."/>
            <person name="Chisholm S.W."/>
        </authorList>
    </citation>
    <scope>NUCLEOTIDE SEQUENCE [LARGE SCALE GENOMIC DNA]</scope>
</reference>
<dbReference type="EMBL" id="JNAJ01000017">
    <property type="protein sequence ID" value="KGF90492.1"/>
    <property type="molecule type" value="Genomic_DNA"/>
</dbReference>
<evidence type="ECO:0000256" key="1">
    <source>
        <dbReference type="ARBA" id="ARBA00022448"/>
    </source>
</evidence>
<dbReference type="AlphaFoldDB" id="A0A0A1ZLL6"/>
<dbReference type="InterPro" id="IPR050763">
    <property type="entry name" value="ABC_transporter_ATP-binding"/>
</dbReference>
<dbReference type="RefSeq" id="WP_032514445.1">
    <property type="nucleotide sequence ID" value="NZ_JNAJ01000017.1"/>
</dbReference>
<keyword evidence="2" id="KW-0547">Nucleotide-binding</keyword>
<accession>A0A0A1ZLL6</accession>
<sequence length="331" mass="37817">MIKNIIDVKNLSKSFDIATKEPGLKGTIKHFFRRQSKSIKVIKDISFEIKEGEILGFLGANGAGKTTILKILCGLIYPSEGSILVSGYLPYKRKENFLKNITLIMGQKQQLIWDLPPIESFYLNASIYDLDKFEAKKRIKKLSDMLEIEDELFIPVRKLSLGQRMKSELLAALIHEPNILFLDEPTLGLDINAQRNLRKFLKKYNQETNATICLTSHYMKDITSLCKRVICVHNGSISYDGKLDLLLKKLSPIKEILIVCRSEEDAIKLENSGFTIKNKTKNEITIKVENTFITSSLKTILNNFDIEDLYINEPPIDEIIGKILIQKDYDI</sequence>
<dbReference type="Pfam" id="PF00005">
    <property type="entry name" value="ABC_tran"/>
    <property type="match status" value="1"/>
</dbReference>
<evidence type="ECO:0000313" key="5">
    <source>
        <dbReference type="EMBL" id="KGF90492.1"/>
    </source>
</evidence>
<dbReference type="PANTHER" id="PTHR42711">
    <property type="entry name" value="ABC TRANSPORTER ATP-BINDING PROTEIN"/>
    <property type="match status" value="1"/>
</dbReference>
<keyword evidence="1" id="KW-0813">Transport</keyword>
<dbReference type="InterPro" id="IPR003439">
    <property type="entry name" value="ABC_transporter-like_ATP-bd"/>
</dbReference>
<evidence type="ECO:0000256" key="3">
    <source>
        <dbReference type="ARBA" id="ARBA00022840"/>
    </source>
</evidence>
<dbReference type="OrthoDB" id="9804819at2"/>
<proteinExistence type="predicted"/>
<dbReference type="InterPro" id="IPR027417">
    <property type="entry name" value="P-loop_NTPase"/>
</dbReference>
<keyword evidence="3" id="KW-0067">ATP-binding</keyword>
<dbReference type="Proteomes" id="UP000030491">
    <property type="component" value="Unassembled WGS sequence"/>
</dbReference>
<dbReference type="SUPFAM" id="SSF52540">
    <property type="entry name" value="P-loop containing nucleoside triphosphate hydrolases"/>
    <property type="match status" value="1"/>
</dbReference>
<comment type="caution">
    <text evidence="5">The sequence shown here is derived from an EMBL/GenBank/DDBJ whole genome shotgun (WGS) entry which is preliminary data.</text>
</comment>
<dbReference type="PANTHER" id="PTHR42711:SF4">
    <property type="entry name" value="ABC TRANSPORTER RELATED"/>
    <property type="match status" value="1"/>
</dbReference>
<name>A0A0A1ZLL6_PROMR</name>
<evidence type="ECO:0000256" key="2">
    <source>
        <dbReference type="ARBA" id="ARBA00022741"/>
    </source>
</evidence>
<organism evidence="5 6">
    <name type="scientific">Prochlorococcus marinus str. MIT 9116</name>
    <dbReference type="NCBI Taxonomy" id="167544"/>
    <lineage>
        <taxon>Bacteria</taxon>
        <taxon>Bacillati</taxon>
        <taxon>Cyanobacteriota</taxon>
        <taxon>Cyanophyceae</taxon>
        <taxon>Synechococcales</taxon>
        <taxon>Prochlorococcaceae</taxon>
        <taxon>Prochlorococcus</taxon>
    </lineage>
</organism>